<dbReference type="GO" id="GO:0005524">
    <property type="term" value="F:ATP binding"/>
    <property type="evidence" value="ECO:0007669"/>
    <property type="project" value="InterPro"/>
</dbReference>
<dbReference type="STRING" id="443218.AS9A_1295"/>
<dbReference type="Gene3D" id="2.60.40.790">
    <property type="match status" value="1"/>
</dbReference>
<dbReference type="InterPro" id="IPR008978">
    <property type="entry name" value="HSP20-like_chaperone"/>
</dbReference>
<sequence length="419" mass="45411">MLFVGKGGVGKTTLAAATAVALSEQGKRVLIVSTDQAHSLADAFGSAGDTGNGEIWTVTPGLDALHINALDLVERKWRDIITSVAGLGSEHRHGVEWFGLEPEELTGVPGVEELLALGEVARYAEGEDWDVVVVDCAPTAETLRLVALPESVMAYVDRVWPQNRRLQAMSEDSLAGIAAGILDQLTQHTRQLRDLLTGDSTLVRLVVTPERIVFEETRRTVTAMSLLGMILDRVIANRVLVAYDRSGNVTAPTSRNDDPIHRWYRDRVSEQVAVIDELTSALGDIPLLTVGYAATEPVGVAALGDLARNVENLGLVRTPLASGSPDDARRRRAADCQVEHESGTGLNSVYLMRLTLPLVDPRSIRLGRIDDDLVVGAAGIKRRVPLAPVLRRCVVAGAEITGSELRVRFQPNPEVWPQW</sequence>
<evidence type="ECO:0000259" key="3">
    <source>
        <dbReference type="Pfam" id="PF17886"/>
    </source>
</evidence>
<gene>
    <name evidence="4" type="ordered locus">AS9A_1295</name>
</gene>
<reference evidence="4 5" key="1">
    <citation type="journal article" date="2011" name="J. Bacteriol.">
        <title>Complete genome sequence of Amycolicicoccus subflavus DQS3-9A1T, an actinomycete isolated from crude oil-polluted soil.</title>
        <authorList>
            <person name="Cai M."/>
            <person name="Chen W.M."/>
            <person name="Nie Y."/>
            <person name="Chi C.Q."/>
            <person name="Wang Y.N."/>
            <person name="Tang Y.Q."/>
            <person name="Li G.Y."/>
            <person name="Wu X.L."/>
        </authorList>
    </citation>
    <scope>NUCLEOTIDE SEQUENCE [LARGE SCALE GENOMIC DNA]</scope>
    <source>
        <strain evidence="5">DSM 45089 / DQS3-9A1</strain>
    </source>
</reference>
<dbReference type="eggNOG" id="COG0003">
    <property type="taxonomic scope" value="Bacteria"/>
</dbReference>
<dbReference type="InterPro" id="IPR040612">
    <property type="entry name" value="ArsA_HSP20-like"/>
</dbReference>
<dbReference type="EMBL" id="CP002786">
    <property type="protein sequence ID" value="AEF39747.1"/>
    <property type="molecule type" value="Genomic_DNA"/>
</dbReference>
<dbReference type="Gene3D" id="3.40.50.300">
    <property type="entry name" value="P-loop containing nucleotide triphosphate hydrolases"/>
    <property type="match status" value="1"/>
</dbReference>
<name>F6EFD4_HOYSD</name>
<accession>F6EFD4</accession>
<dbReference type="CDD" id="cd02035">
    <property type="entry name" value="ArsA"/>
    <property type="match status" value="1"/>
</dbReference>
<dbReference type="KEGG" id="asd:AS9A_1295"/>
<organism evidence="4 5">
    <name type="scientific">Hoyosella subflava (strain DSM 45089 / JCM 17490 / NBRC 109087 / DQS3-9A1)</name>
    <name type="common">Amycolicicoccus subflavus</name>
    <dbReference type="NCBI Taxonomy" id="443218"/>
    <lineage>
        <taxon>Bacteria</taxon>
        <taxon>Bacillati</taxon>
        <taxon>Actinomycetota</taxon>
        <taxon>Actinomycetes</taxon>
        <taxon>Mycobacteriales</taxon>
        <taxon>Hoyosellaceae</taxon>
        <taxon>Hoyosella</taxon>
    </lineage>
</organism>
<dbReference type="PANTHER" id="PTHR10803">
    <property type="entry name" value="ARSENICAL PUMP-DRIVING ATPASE ARSENITE-TRANSLOCATING ATPASE"/>
    <property type="match status" value="1"/>
</dbReference>
<dbReference type="NCBIfam" id="TIGR00345">
    <property type="entry name" value="GET3_arsA_TRC40"/>
    <property type="match status" value="1"/>
</dbReference>
<comment type="similarity">
    <text evidence="1">Belongs to the arsA ATPase family.</text>
</comment>
<protein>
    <submittedName>
        <fullName evidence="4">Putative transporter ATPase</fullName>
    </submittedName>
</protein>
<dbReference type="AlphaFoldDB" id="F6EFD4"/>
<dbReference type="PANTHER" id="PTHR10803:SF3">
    <property type="entry name" value="ATPASE GET3"/>
    <property type="match status" value="1"/>
</dbReference>
<evidence type="ECO:0000313" key="5">
    <source>
        <dbReference type="Proteomes" id="UP000009235"/>
    </source>
</evidence>
<dbReference type="HOGENOM" id="CLU_040761_1_1_11"/>
<dbReference type="InterPro" id="IPR016300">
    <property type="entry name" value="ATPase_ArsA/GET3"/>
</dbReference>
<feature type="domain" description="ArsA HSP20-like" evidence="3">
    <location>
        <begin position="348"/>
        <end position="409"/>
    </location>
</feature>
<dbReference type="Pfam" id="PF02374">
    <property type="entry name" value="ArsA_ATPase"/>
    <property type="match status" value="1"/>
</dbReference>
<dbReference type="InterPro" id="IPR025723">
    <property type="entry name" value="ArsA/GET3_ATPase-like"/>
</dbReference>
<proteinExistence type="inferred from homology"/>
<dbReference type="Pfam" id="PF17886">
    <property type="entry name" value="ArsA_HSP20"/>
    <property type="match status" value="1"/>
</dbReference>
<keyword evidence="5" id="KW-1185">Reference proteome</keyword>
<dbReference type="OrthoDB" id="9780677at2"/>
<dbReference type="InterPro" id="IPR027417">
    <property type="entry name" value="P-loop_NTPase"/>
</dbReference>
<dbReference type="GO" id="GO:0016887">
    <property type="term" value="F:ATP hydrolysis activity"/>
    <property type="evidence" value="ECO:0007669"/>
    <property type="project" value="InterPro"/>
</dbReference>
<evidence type="ECO:0000256" key="1">
    <source>
        <dbReference type="ARBA" id="ARBA00011040"/>
    </source>
</evidence>
<evidence type="ECO:0000313" key="4">
    <source>
        <dbReference type="EMBL" id="AEF39747.1"/>
    </source>
</evidence>
<feature type="domain" description="ArsA/GET3 Anion-transporting ATPase-like" evidence="2">
    <location>
        <begin position="2"/>
        <end position="309"/>
    </location>
</feature>
<dbReference type="RefSeq" id="WP_013806096.1">
    <property type="nucleotide sequence ID" value="NC_015564.1"/>
</dbReference>
<evidence type="ECO:0000259" key="2">
    <source>
        <dbReference type="Pfam" id="PF02374"/>
    </source>
</evidence>
<dbReference type="SUPFAM" id="SSF52540">
    <property type="entry name" value="P-loop containing nucleoside triphosphate hydrolases"/>
    <property type="match status" value="1"/>
</dbReference>
<dbReference type="Proteomes" id="UP000009235">
    <property type="component" value="Chromosome"/>
</dbReference>